<keyword evidence="5" id="KW-0547">Nucleotide-binding</keyword>
<keyword evidence="5" id="KW-0067">ATP-binding</keyword>
<comment type="caution">
    <text evidence="5">The sequence shown here is derived from an EMBL/GenBank/DDBJ whole genome shotgun (WGS) entry which is preliminary data.</text>
</comment>
<dbReference type="GO" id="GO:0005829">
    <property type="term" value="C:cytosol"/>
    <property type="evidence" value="ECO:0007669"/>
    <property type="project" value="TreeGrafter"/>
</dbReference>
<dbReference type="EMBL" id="JAAGMK010000946">
    <property type="protein sequence ID" value="NEB89018.1"/>
    <property type="molecule type" value="Genomic_DNA"/>
</dbReference>
<reference evidence="5" key="1">
    <citation type="submission" date="2020-01" db="EMBL/GenBank/DDBJ databases">
        <title>Insect and environment-associated Actinomycetes.</title>
        <authorList>
            <person name="Currrie C."/>
            <person name="Chevrette M."/>
            <person name="Carlson C."/>
            <person name="Stubbendieck R."/>
            <person name="Wendt-Pienkowski E."/>
        </authorList>
    </citation>
    <scope>NUCLEOTIDE SEQUENCE</scope>
    <source>
        <strain evidence="5">SID505</strain>
    </source>
</reference>
<keyword evidence="2" id="KW-0238">DNA-binding</keyword>
<feature type="region of interest" description="Disordered" evidence="3">
    <location>
        <begin position="168"/>
        <end position="192"/>
    </location>
</feature>
<dbReference type="SUPFAM" id="SSF48024">
    <property type="entry name" value="N-terminal domain of DnaB helicase"/>
    <property type="match status" value="2"/>
</dbReference>
<gene>
    <name evidence="5" type="ORF">G3I43_33370</name>
</gene>
<sequence>MPPTPEENDAEGTVPPEPRTVHFAEQALLGALLLEPQRTTEVDLKAEHFDSRIHGLIFDAMRTVPLPDPEQHRETAVWLAAVYAKARPQAPGLPHTYPHTLVQACPQPAHAAAYAGMIRADHARRTLRAHAEQLARTADDTTLPHRVDATATQADRLCNLLAQLSERFAPHPGSLPRTPVPPESTPETSEESVDDEQLLLATATGSPQTVQTMQWLMPADFTVPLYGTLWQCITGLVHRGGPLDPVIVLGEAQQAGLPSGTVTTRDLLKLLSDPHGVPDHWGEKIVRRALLHRARTVADRIVVFADDPANTPYQLITGCRRVLAEFASLHARWNRATIPAPMAHSARSRGTSRAIRAGPAPAASANGRRTGIAR</sequence>
<dbReference type="PANTHER" id="PTHR30153">
    <property type="entry name" value="REPLICATIVE DNA HELICASE DNAB"/>
    <property type="match status" value="1"/>
</dbReference>
<keyword evidence="1" id="KW-0235">DNA replication</keyword>
<dbReference type="PANTHER" id="PTHR30153:SF2">
    <property type="entry name" value="REPLICATIVE DNA HELICASE"/>
    <property type="match status" value="1"/>
</dbReference>
<feature type="region of interest" description="Disordered" evidence="3">
    <location>
        <begin position="342"/>
        <end position="374"/>
    </location>
</feature>
<dbReference type="InterPro" id="IPR036185">
    <property type="entry name" value="DNA_heli_DnaB-like_N_sf"/>
</dbReference>
<evidence type="ECO:0000313" key="5">
    <source>
        <dbReference type="EMBL" id="NEB89018.1"/>
    </source>
</evidence>
<protein>
    <submittedName>
        <fullName evidence="5">Replicative DNA helicase</fullName>
    </submittedName>
</protein>
<name>A0A6G3T341_STRAQ</name>
<organism evidence="5">
    <name type="scientific">Streptomyces anulatus</name>
    <name type="common">Streptomyces chrysomallus</name>
    <dbReference type="NCBI Taxonomy" id="1892"/>
    <lineage>
        <taxon>Bacteria</taxon>
        <taxon>Bacillati</taxon>
        <taxon>Actinomycetota</taxon>
        <taxon>Actinomycetes</taxon>
        <taxon>Kitasatosporales</taxon>
        <taxon>Streptomycetaceae</taxon>
        <taxon>Streptomyces</taxon>
    </lineage>
</organism>
<feature type="domain" description="DNA helicase DnaB-like N-terminal" evidence="4">
    <location>
        <begin position="23"/>
        <end position="119"/>
    </location>
</feature>
<dbReference type="GO" id="GO:0006260">
    <property type="term" value="P:DNA replication"/>
    <property type="evidence" value="ECO:0007669"/>
    <property type="project" value="UniProtKB-KW"/>
</dbReference>
<dbReference type="InterPro" id="IPR016136">
    <property type="entry name" value="DNA_helicase_N/primase_C"/>
</dbReference>
<dbReference type="GO" id="GO:0005524">
    <property type="term" value="F:ATP binding"/>
    <property type="evidence" value="ECO:0007669"/>
    <property type="project" value="InterPro"/>
</dbReference>
<evidence type="ECO:0000256" key="1">
    <source>
        <dbReference type="ARBA" id="ARBA00022705"/>
    </source>
</evidence>
<dbReference type="AlphaFoldDB" id="A0A6G3T341"/>
<keyword evidence="5" id="KW-0378">Hydrolase</keyword>
<evidence type="ECO:0000256" key="3">
    <source>
        <dbReference type="SAM" id="MobiDB-lite"/>
    </source>
</evidence>
<dbReference type="RefSeq" id="WP_164260589.1">
    <property type="nucleotide sequence ID" value="NZ_JAAGMK010000946.1"/>
</dbReference>
<proteinExistence type="predicted"/>
<evidence type="ECO:0000259" key="4">
    <source>
        <dbReference type="Pfam" id="PF00772"/>
    </source>
</evidence>
<evidence type="ECO:0000256" key="2">
    <source>
        <dbReference type="ARBA" id="ARBA00023125"/>
    </source>
</evidence>
<dbReference type="Gene3D" id="1.10.860.10">
    <property type="entry name" value="DNAb Helicase, Chain A"/>
    <property type="match status" value="2"/>
</dbReference>
<keyword evidence="5" id="KW-0347">Helicase</keyword>
<feature type="domain" description="DNA helicase DnaB-like N-terminal" evidence="4">
    <location>
        <begin position="190"/>
        <end position="270"/>
    </location>
</feature>
<dbReference type="GO" id="GO:0003677">
    <property type="term" value="F:DNA binding"/>
    <property type="evidence" value="ECO:0007669"/>
    <property type="project" value="UniProtKB-KW"/>
</dbReference>
<dbReference type="Pfam" id="PF00772">
    <property type="entry name" value="DnaB"/>
    <property type="match status" value="2"/>
</dbReference>
<dbReference type="GO" id="GO:0003678">
    <property type="term" value="F:DNA helicase activity"/>
    <property type="evidence" value="ECO:0007669"/>
    <property type="project" value="InterPro"/>
</dbReference>
<feature type="compositionally biased region" description="Low complexity" evidence="3">
    <location>
        <begin position="352"/>
        <end position="374"/>
    </location>
</feature>
<accession>A0A6G3T341</accession>
<dbReference type="InterPro" id="IPR007693">
    <property type="entry name" value="DNA_helicase_DnaB-like_N"/>
</dbReference>